<feature type="domain" description="BHLH" evidence="1">
    <location>
        <begin position="21"/>
        <end position="55"/>
    </location>
</feature>
<dbReference type="Gene3D" id="4.10.280.10">
    <property type="entry name" value="Helix-loop-helix DNA-binding domain"/>
    <property type="match status" value="1"/>
</dbReference>
<evidence type="ECO:0000313" key="2">
    <source>
        <dbReference type="EMBL" id="CAF5074484.1"/>
    </source>
</evidence>
<sequence>KSGTTEDEHNINRPWKQITIKNSKSHRLIEKRRRDRMNRSLDILLNLIPHRKPKV</sequence>
<reference evidence="2" key="1">
    <citation type="submission" date="2021-02" db="EMBL/GenBank/DDBJ databases">
        <authorList>
            <person name="Nowell W R."/>
        </authorList>
    </citation>
    <scope>NUCLEOTIDE SEQUENCE</scope>
</reference>
<accession>A0A822DP28</accession>
<protein>
    <recommendedName>
        <fullName evidence="1">BHLH domain-containing protein</fullName>
    </recommendedName>
</protein>
<dbReference type="PROSITE" id="PS50888">
    <property type="entry name" value="BHLH"/>
    <property type="match status" value="1"/>
</dbReference>
<organism evidence="2 3">
    <name type="scientific">Rotaria socialis</name>
    <dbReference type="NCBI Taxonomy" id="392032"/>
    <lineage>
        <taxon>Eukaryota</taxon>
        <taxon>Metazoa</taxon>
        <taxon>Spiralia</taxon>
        <taxon>Gnathifera</taxon>
        <taxon>Rotifera</taxon>
        <taxon>Eurotatoria</taxon>
        <taxon>Bdelloidea</taxon>
        <taxon>Philodinida</taxon>
        <taxon>Philodinidae</taxon>
        <taxon>Rotaria</taxon>
    </lineage>
</organism>
<dbReference type="Proteomes" id="UP000663848">
    <property type="component" value="Unassembled WGS sequence"/>
</dbReference>
<name>A0A822DP28_9BILA</name>
<proteinExistence type="predicted"/>
<dbReference type="SUPFAM" id="SSF47459">
    <property type="entry name" value="HLH, helix-loop-helix DNA-binding domain"/>
    <property type="match status" value="1"/>
</dbReference>
<comment type="caution">
    <text evidence="2">The sequence shown here is derived from an EMBL/GenBank/DDBJ whole genome shotgun (WGS) entry which is preliminary data.</text>
</comment>
<dbReference type="InterPro" id="IPR011598">
    <property type="entry name" value="bHLH_dom"/>
</dbReference>
<dbReference type="GO" id="GO:0046983">
    <property type="term" value="F:protein dimerization activity"/>
    <property type="evidence" value="ECO:0007669"/>
    <property type="project" value="InterPro"/>
</dbReference>
<dbReference type="EMBL" id="CAJOBR010061975">
    <property type="protein sequence ID" value="CAF5074484.1"/>
    <property type="molecule type" value="Genomic_DNA"/>
</dbReference>
<evidence type="ECO:0000259" key="1">
    <source>
        <dbReference type="PROSITE" id="PS50888"/>
    </source>
</evidence>
<dbReference type="Pfam" id="PF00010">
    <property type="entry name" value="HLH"/>
    <property type="match status" value="1"/>
</dbReference>
<evidence type="ECO:0000313" key="3">
    <source>
        <dbReference type="Proteomes" id="UP000663848"/>
    </source>
</evidence>
<dbReference type="InterPro" id="IPR036638">
    <property type="entry name" value="HLH_DNA-bd_sf"/>
</dbReference>
<gene>
    <name evidence="2" type="ORF">QYT958_LOCUS43495</name>
</gene>
<feature type="non-terminal residue" evidence="2">
    <location>
        <position position="1"/>
    </location>
</feature>
<dbReference type="AlphaFoldDB" id="A0A822DP28"/>